<evidence type="ECO:0000313" key="10">
    <source>
        <dbReference type="Proteomes" id="UP000318571"/>
    </source>
</evidence>
<feature type="domain" description="C2H2-type" evidence="8">
    <location>
        <begin position="539"/>
        <end position="562"/>
    </location>
</feature>
<keyword evidence="10" id="KW-1185">Reference proteome</keyword>
<keyword evidence="2" id="KW-0677">Repeat</keyword>
<protein>
    <recommendedName>
        <fullName evidence="8">C2H2-type domain-containing protein</fullName>
    </recommendedName>
</protein>
<dbReference type="EMBL" id="VCGU01000007">
    <property type="protein sequence ID" value="TRY73971.1"/>
    <property type="molecule type" value="Genomic_DNA"/>
</dbReference>
<dbReference type="PANTHER" id="PTHR24393:SF60">
    <property type="entry name" value="ZINC FINGER AND BTB DOMAIN-CONTAINING PROTEIN 16"/>
    <property type="match status" value="1"/>
</dbReference>
<evidence type="ECO:0000256" key="4">
    <source>
        <dbReference type="ARBA" id="ARBA00022833"/>
    </source>
</evidence>
<dbReference type="Gene3D" id="3.30.160.60">
    <property type="entry name" value="Classic Zinc Finger"/>
    <property type="match status" value="5"/>
</dbReference>
<feature type="compositionally biased region" description="Acidic residues" evidence="7">
    <location>
        <begin position="247"/>
        <end position="257"/>
    </location>
</feature>
<feature type="domain" description="C2H2-type" evidence="8">
    <location>
        <begin position="370"/>
        <end position="397"/>
    </location>
</feature>
<comment type="caution">
    <text evidence="9">The sequence shown here is derived from an EMBL/GenBank/DDBJ whole genome shotgun (WGS) entry which is preliminary data.</text>
</comment>
<feature type="domain" description="C2H2-type" evidence="8">
    <location>
        <begin position="511"/>
        <end position="538"/>
    </location>
</feature>
<keyword evidence="5" id="KW-0539">Nucleus</keyword>
<feature type="domain" description="C2H2-type" evidence="8">
    <location>
        <begin position="425"/>
        <end position="453"/>
    </location>
</feature>
<evidence type="ECO:0000256" key="6">
    <source>
        <dbReference type="PROSITE-ProRule" id="PRU00042"/>
    </source>
</evidence>
<feature type="compositionally biased region" description="Basic residues" evidence="7">
    <location>
        <begin position="233"/>
        <end position="242"/>
    </location>
</feature>
<organism evidence="9 10">
    <name type="scientific">Tigriopus californicus</name>
    <name type="common">Marine copepod</name>
    <dbReference type="NCBI Taxonomy" id="6832"/>
    <lineage>
        <taxon>Eukaryota</taxon>
        <taxon>Metazoa</taxon>
        <taxon>Ecdysozoa</taxon>
        <taxon>Arthropoda</taxon>
        <taxon>Crustacea</taxon>
        <taxon>Multicrustacea</taxon>
        <taxon>Hexanauplia</taxon>
        <taxon>Copepoda</taxon>
        <taxon>Harpacticoida</taxon>
        <taxon>Harpacticidae</taxon>
        <taxon>Tigriopus</taxon>
    </lineage>
</organism>
<dbReference type="GO" id="GO:0005634">
    <property type="term" value="C:nucleus"/>
    <property type="evidence" value="ECO:0007669"/>
    <property type="project" value="TreeGrafter"/>
</dbReference>
<dbReference type="GO" id="GO:0001228">
    <property type="term" value="F:DNA-binding transcription activator activity, RNA polymerase II-specific"/>
    <property type="evidence" value="ECO:0007669"/>
    <property type="project" value="TreeGrafter"/>
</dbReference>
<dbReference type="STRING" id="6832.A0A553P8F4"/>
<dbReference type="Pfam" id="PF00096">
    <property type="entry name" value="zf-C2H2"/>
    <property type="match status" value="5"/>
</dbReference>
<evidence type="ECO:0000259" key="8">
    <source>
        <dbReference type="PROSITE" id="PS50157"/>
    </source>
</evidence>
<dbReference type="PANTHER" id="PTHR24393">
    <property type="entry name" value="ZINC FINGER PROTEIN"/>
    <property type="match status" value="1"/>
</dbReference>
<evidence type="ECO:0000256" key="2">
    <source>
        <dbReference type="ARBA" id="ARBA00022737"/>
    </source>
</evidence>
<evidence type="ECO:0000256" key="1">
    <source>
        <dbReference type="ARBA" id="ARBA00022723"/>
    </source>
</evidence>
<dbReference type="PROSITE" id="PS00028">
    <property type="entry name" value="ZINC_FINGER_C2H2_1"/>
    <property type="match status" value="5"/>
</dbReference>
<feature type="domain" description="C2H2-type" evidence="8">
    <location>
        <begin position="397"/>
        <end position="419"/>
    </location>
</feature>
<dbReference type="SUPFAM" id="SSF57667">
    <property type="entry name" value="beta-beta-alpha zinc fingers"/>
    <property type="match status" value="4"/>
</dbReference>
<evidence type="ECO:0000256" key="7">
    <source>
        <dbReference type="SAM" id="MobiDB-lite"/>
    </source>
</evidence>
<sequence length="585" mass="67462">MEIEEPKPSPESKIDPTTIEVLGEPEIDMHPLDKLDLTQVQVGSWTWILRKEPDFFINNQEPVHTFCLLYDDKTRIFFFRVLGRTLRTGKCDTELELWDKCRKYFQLKEACLGFQALKPNSFPLSCSFAPNCKGFVPSQGSNLDKKSFKCLKCAEFATSSGSIADLLQDMIDDVKVEEDPEALSQTKVEALSDNDEPLFEADEDYVPPVEAVLSPQMETKVVLPPVDDGIWPKKSKRGRPRKVPLPSEEDDDNEDEEYAPKVNLPKKRGRPRLDKNERWTCSLCSKTVAEQFKERHMKYVHHQGAFQCSQCENSFDFSPELIQHSETEHPETLEQPCAQCMEPINLSELAQHVPKCFMKSKLDKYRKLDMQCDVCGQNFTNAYKFWSHKRRHKPKNFACEICDHKTTNISNLKSHQRTHEVGHEVVCPICGKMLKHKATLNSHMKLMHEGALTKHPCDKCGQIFKSRISLNKHSIRVHDESSQWVCKDCGKRCGGKHEFKDHMNTHAEPSVECPTCGIKLKTKRILICHLRTHTGETPFQCHLCERKFKTSPPFYYHMSRVHNIQGRVRISSSTILERDEEDVKK</sequence>
<dbReference type="InterPro" id="IPR013087">
    <property type="entry name" value="Znf_C2H2_type"/>
</dbReference>
<reference evidence="9 10" key="1">
    <citation type="journal article" date="2018" name="Nat. Ecol. Evol.">
        <title>Genomic signatures of mitonuclear coevolution across populations of Tigriopus californicus.</title>
        <authorList>
            <person name="Barreto F.S."/>
            <person name="Watson E.T."/>
            <person name="Lima T.G."/>
            <person name="Willett C.S."/>
            <person name="Edmands S."/>
            <person name="Li W."/>
            <person name="Burton R.S."/>
        </authorList>
    </citation>
    <scope>NUCLEOTIDE SEQUENCE [LARGE SCALE GENOMIC DNA]</scope>
    <source>
        <strain evidence="9 10">San Diego</strain>
    </source>
</reference>
<dbReference type="GO" id="GO:0008270">
    <property type="term" value="F:zinc ion binding"/>
    <property type="evidence" value="ECO:0007669"/>
    <property type="project" value="UniProtKB-KW"/>
</dbReference>
<evidence type="ECO:0000313" key="9">
    <source>
        <dbReference type="EMBL" id="TRY73971.1"/>
    </source>
</evidence>
<proteinExistence type="predicted"/>
<dbReference type="SMART" id="SM00355">
    <property type="entry name" value="ZnF_C2H2"/>
    <property type="match status" value="9"/>
</dbReference>
<feature type="region of interest" description="Disordered" evidence="7">
    <location>
        <begin position="224"/>
        <end position="270"/>
    </location>
</feature>
<feature type="domain" description="C2H2-type" evidence="8">
    <location>
        <begin position="306"/>
        <end position="336"/>
    </location>
</feature>
<keyword evidence="4" id="KW-0862">Zinc</keyword>
<dbReference type="InterPro" id="IPR036236">
    <property type="entry name" value="Znf_C2H2_sf"/>
</dbReference>
<evidence type="ECO:0000256" key="5">
    <source>
        <dbReference type="ARBA" id="ARBA00023242"/>
    </source>
</evidence>
<feature type="domain" description="C2H2-type" evidence="8">
    <location>
        <begin position="455"/>
        <end position="483"/>
    </location>
</feature>
<dbReference type="AlphaFoldDB" id="A0A553P8F4"/>
<dbReference type="OrthoDB" id="6408474at2759"/>
<dbReference type="GO" id="GO:0000978">
    <property type="term" value="F:RNA polymerase II cis-regulatory region sequence-specific DNA binding"/>
    <property type="evidence" value="ECO:0007669"/>
    <property type="project" value="TreeGrafter"/>
</dbReference>
<dbReference type="OMA" id="RAHIMSH"/>
<dbReference type="Proteomes" id="UP000318571">
    <property type="component" value="Chromosome 3"/>
</dbReference>
<gene>
    <name evidence="9" type="ORF">TCAL_02216</name>
</gene>
<evidence type="ECO:0000256" key="3">
    <source>
        <dbReference type="ARBA" id="ARBA00022771"/>
    </source>
</evidence>
<keyword evidence="3 6" id="KW-0863">Zinc-finger</keyword>
<dbReference type="PROSITE" id="PS50157">
    <property type="entry name" value="ZINC_FINGER_C2H2_2"/>
    <property type="match status" value="7"/>
</dbReference>
<name>A0A553P8F4_TIGCA</name>
<keyword evidence="1" id="KW-0479">Metal-binding</keyword>
<accession>A0A553P8F4</accession>